<evidence type="ECO:0000256" key="7">
    <source>
        <dbReference type="ARBA" id="ARBA00023237"/>
    </source>
</evidence>
<feature type="chain" id="PRO_5045802018" evidence="10">
    <location>
        <begin position="20"/>
        <end position="1007"/>
    </location>
</feature>
<evidence type="ECO:0000313" key="13">
    <source>
        <dbReference type="EMBL" id="MDN5200322.1"/>
    </source>
</evidence>
<dbReference type="InterPro" id="IPR023997">
    <property type="entry name" value="TonB-dep_OMP_SusC/RagA_CS"/>
</dbReference>
<evidence type="ECO:0000256" key="10">
    <source>
        <dbReference type="SAM" id="SignalP"/>
    </source>
</evidence>
<dbReference type="InterPro" id="IPR036942">
    <property type="entry name" value="Beta-barrel_TonB_sf"/>
</dbReference>
<dbReference type="SUPFAM" id="SSF56935">
    <property type="entry name" value="Porins"/>
    <property type="match status" value="1"/>
</dbReference>
<dbReference type="Pfam" id="PF07715">
    <property type="entry name" value="Plug"/>
    <property type="match status" value="1"/>
</dbReference>
<comment type="similarity">
    <text evidence="8 9">Belongs to the TonB-dependent receptor family.</text>
</comment>
<keyword evidence="7 8" id="KW-0998">Cell outer membrane</keyword>
<dbReference type="RefSeq" id="WP_346750347.1">
    <property type="nucleotide sequence ID" value="NZ_JAUJEA010000001.1"/>
</dbReference>
<name>A0ABT8KHX4_9BACT</name>
<evidence type="ECO:0000256" key="8">
    <source>
        <dbReference type="PROSITE-ProRule" id="PRU01360"/>
    </source>
</evidence>
<keyword evidence="2 8" id="KW-0813">Transport</keyword>
<evidence type="ECO:0000256" key="6">
    <source>
        <dbReference type="ARBA" id="ARBA00023136"/>
    </source>
</evidence>
<dbReference type="InterPro" id="IPR012910">
    <property type="entry name" value="Plug_dom"/>
</dbReference>
<evidence type="ECO:0000256" key="3">
    <source>
        <dbReference type="ARBA" id="ARBA00022452"/>
    </source>
</evidence>
<proteinExistence type="inferred from homology"/>
<feature type="signal peptide" evidence="10">
    <location>
        <begin position="1"/>
        <end position="19"/>
    </location>
</feature>
<evidence type="ECO:0000256" key="9">
    <source>
        <dbReference type="RuleBase" id="RU003357"/>
    </source>
</evidence>
<dbReference type="Proteomes" id="UP001172082">
    <property type="component" value="Unassembled WGS sequence"/>
</dbReference>
<keyword evidence="14" id="KW-1185">Reference proteome</keyword>
<organism evidence="13 14">
    <name type="scientific">Splendidivirga corallicola</name>
    <dbReference type="NCBI Taxonomy" id="3051826"/>
    <lineage>
        <taxon>Bacteria</taxon>
        <taxon>Pseudomonadati</taxon>
        <taxon>Bacteroidota</taxon>
        <taxon>Cytophagia</taxon>
        <taxon>Cytophagales</taxon>
        <taxon>Splendidivirgaceae</taxon>
        <taxon>Splendidivirga</taxon>
    </lineage>
</organism>
<evidence type="ECO:0000256" key="1">
    <source>
        <dbReference type="ARBA" id="ARBA00004571"/>
    </source>
</evidence>
<dbReference type="Gene3D" id="2.60.40.1120">
    <property type="entry name" value="Carboxypeptidase-like, regulatory domain"/>
    <property type="match status" value="1"/>
</dbReference>
<dbReference type="Gene3D" id="2.170.130.10">
    <property type="entry name" value="TonB-dependent receptor, plug domain"/>
    <property type="match status" value="1"/>
</dbReference>
<comment type="caution">
    <text evidence="13">The sequence shown here is derived from an EMBL/GenBank/DDBJ whole genome shotgun (WGS) entry which is preliminary data.</text>
</comment>
<feature type="domain" description="TonB-dependent receptor plug" evidence="12">
    <location>
        <begin position="113"/>
        <end position="221"/>
    </location>
</feature>
<reference evidence="13" key="1">
    <citation type="submission" date="2023-06" db="EMBL/GenBank/DDBJ databases">
        <title>Genomic of Parafulvivirga corallium.</title>
        <authorList>
            <person name="Wang G."/>
        </authorList>
    </citation>
    <scope>NUCLEOTIDE SEQUENCE</scope>
    <source>
        <strain evidence="13">BMA10</strain>
    </source>
</reference>
<evidence type="ECO:0000256" key="5">
    <source>
        <dbReference type="ARBA" id="ARBA00023077"/>
    </source>
</evidence>
<feature type="domain" description="TonB-dependent receptor-like beta-barrel" evidence="11">
    <location>
        <begin position="395"/>
        <end position="970"/>
    </location>
</feature>
<keyword evidence="6 8" id="KW-0472">Membrane</keyword>
<keyword evidence="4 8" id="KW-0812">Transmembrane</keyword>
<evidence type="ECO:0000256" key="2">
    <source>
        <dbReference type="ARBA" id="ARBA00022448"/>
    </source>
</evidence>
<dbReference type="Pfam" id="PF13715">
    <property type="entry name" value="CarbopepD_reg_2"/>
    <property type="match status" value="1"/>
</dbReference>
<protein>
    <submittedName>
        <fullName evidence="13">TonB-dependent receptor</fullName>
    </submittedName>
</protein>
<dbReference type="PROSITE" id="PS52016">
    <property type="entry name" value="TONB_DEPENDENT_REC_3"/>
    <property type="match status" value="1"/>
</dbReference>
<evidence type="ECO:0000259" key="11">
    <source>
        <dbReference type="Pfam" id="PF00593"/>
    </source>
</evidence>
<dbReference type="InterPro" id="IPR039426">
    <property type="entry name" value="TonB-dep_rcpt-like"/>
</dbReference>
<dbReference type="EMBL" id="JAUJEA010000001">
    <property type="protein sequence ID" value="MDN5200322.1"/>
    <property type="molecule type" value="Genomic_DNA"/>
</dbReference>
<keyword evidence="3 8" id="KW-1134">Transmembrane beta strand</keyword>
<comment type="subcellular location">
    <subcellularLocation>
        <location evidence="1 8">Cell outer membrane</location>
        <topology evidence="1 8">Multi-pass membrane protein</topology>
    </subcellularLocation>
</comment>
<dbReference type="Gene3D" id="2.40.170.20">
    <property type="entry name" value="TonB-dependent receptor, beta-barrel domain"/>
    <property type="match status" value="1"/>
</dbReference>
<dbReference type="Pfam" id="PF00593">
    <property type="entry name" value="TonB_dep_Rec_b-barrel"/>
    <property type="match status" value="1"/>
</dbReference>
<dbReference type="InterPro" id="IPR023996">
    <property type="entry name" value="TonB-dep_OMP_SusC/RagA"/>
</dbReference>
<evidence type="ECO:0000313" key="14">
    <source>
        <dbReference type="Proteomes" id="UP001172082"/>
    </source>
</evidence>
<dbReference type="SUPFAM" id="SSF49464">
    <property type="entry name" value="Carboxypeptidase regulatory domain-like"/>
    <property type="match status" value="1"/>
</dbReference>
<accession>A0ABT8KHX4</accession>
<keyword evidence="5 9" id="KW-0798">TonB box</keyword>
<gene>
    <name evidence="13" type="ORF">QQ008_03095</name>
</gene>
<keyword evidence="13" id="KW-0675">Receptor</keyword>
<evidence type="ECO:0000259" key="12">
    <source>
        <dbReference type="Pfam" id="PF07715"/>
    </source>
</evidence>
<dbReference type="NCBIfam" id="TIGR04056">
    <property type="entry name" value="OMP_RagA_SusC"/>
    <property type="match status" value="1"/>
</dbReference>
<dbReference type="InterPro" id="IPR008969">
    <property type="entry name" value="CarboxyPept-like_regulatory"/>
</dbReference>
<dbReference type="InterPro" id="IPR000531">
    <property type="entry name" value="Beta-barrel_TonB"/>
</dbReference>
<evidence type="ECO:0000256" key="4">
    <source>
        <dbReference type="ARBA" id="ARBA00022692"/>
    </source>
</evidence>
<dbReference type="InterPro" id="IPR037066">
    <property type="entry name" value="Plug_dom_sf"/>
</dbReference>
<sequence>MKKFYLLLFCLLTGSLLFAQQRTVNGTIKDDAGNAIPGVNVLVKGTQSGTISDIDGKYSITVADNQNTLVFSYVGYLTEELDISGRTTVDVVMLADLQTLEEIVVIGYGTQKKINLTGSVEAIEGSELARQPVFQTSQALAGLAPGLVATQSSGQPGSDGATIRIRGIGTLGNASKNNPLILVDGIPDNINGVDPNDIESISVLKDASAAAIYGSRAANGVILITTKRGKSEKMKLNYSNYFGVQKVTQNLKFLDGLGYIENLNKANPGTYDQAFIDNYIATRGSDASPDTDWVEEVFTEDGFQQYHRLAISGGTQKARVSASLSYMDQEGNITNYDFKRYNGRINTDLTVSDKFDINFDLNFRRSITQAPSAGLNEITRQAYRIPPLFTAVNSDGSYGPGWNGQNPVAGAEVGGLSVSQFNYFRGVLKANYRPMDNLTISVTYAPQYNDNAGKSFRAQYDWQDLSQSGTFPNQNSLSQSNSRSFQDNFNAIANYSRDFEEHNVSATFGYEFLKNTSSSFSASRRNFVLQEFQQLSSGDADTQLNSGGESLNGLQSIFGRVNYSFKNKYLVEANIRRDASSRFAAENRVSVFPSFSVGWRIAEESFLSTSSIISDLKLRASWGELGNQQIAGDFPYVSSFNVGTSNPIIGGIPITGGAQSVLANRAIQWESTETKNIGLDAALFDSRLSLTAEYYVRTTNDILLQANTVPPSIGLSPPVQNVGSVENKGWDLALGWQDKKGDISYGVNFNISNYQNTVTDLGELDELPPGGTITRVGESIGSIFGYQAIGLFQSQDEIDNAPVQQFGAVQPGDVRYADQLTVDTNGDGIPDEADGIINGDDRVIIGNSLSRLNYGLDLFADYKGFDLSISLLGVGKRDIILQGDVAYAFFNAGKIQEWQTDSWTPENTDASYPRLTPGSSHNNWRTSTQWLFDASYLRVRNITLGYTLPNALLSRFSISDLRIYVSGQNLITFDDLPDGIDPTVPNFTSGGFYPITSTYIIGLNVSF</sequence>
<dbReference type="NCBIfam" id="TIGR04057">
    <property type="entry name" value="SusC_RagA_signa"/>
    <property type="match status" value="1"/>
</dbReference>
<keyword evidence="10" id="KW-0732">Signal</keyword>